<dbReference type="InterPro" id="IPR012489">
    <property type="entry name" value="NucleaseA_inhib-like"/>
</dbReference>
<keyword evidence="2" id="KW-1185">Reference proteome</keyword>
<dbReference type="Gene3D" id="3.40.1460.10">
    <property type="entry name" value="Nuclease A inhibitor-like"/>
    <property type="match status" value="1"/>
</dbReference>
<evidence type="ECO:0000313" key="2">
    <source>
        <dbReference type="Proteomes" id="UP001151516"/>
    </source>
</evidence>
<dbReference type="Pfam" id="PF07924">
    <property type="entry name" value="NuiA"/>
    <property type="match status" value="1"/>
</dbReference>
<organism evidence="1 2">
    <name type="scientific">Coemansia spiralis</name>
    <dbReference type="NCBI Taxonomy" id="417178"/>
    <lineage>
        <taxon>Eukaryota</taxon>
        <taxon>Fungi</taxon>
        <taxon>Fungi incertae sedis</taxon>
        <taxon>Zoopagomycota</taxon>
        <taxon>Kickxellomycotina</taxon>
        <taxon>Kickxellomycetes</taxon>
        <taxon>Kickxellales</taxon>
        <taxon>Kickxellaceae</taxon>
        <taxon>Coemansia</taxon>
    </lineage>
</organism>
<dbReference type="OrthoDB" id="5523371at2759"/>
<comment type="caution">
    <text evidence="1">The sequence shown here is derived from an EMBL/GenBank/DDBJ whole genome shotgun (WGS) entry which is preliminary data.</text>
</comment>
<dbReference type="AlphaFoldDB" id="A0A9W8GHZ0"/>
<name>A0A9W8GHZ0_9FUNG</name>
<protein>
    <submittedName>
        <fullName evidence="1">Uncharacterized protein</fullName>
    </submittedName>
</protein>
<evidence type="ECO:0000313" key="1">
    <source>
        <dbReference type="EMBL" id="KAJ2683858.1"/>
    </source>
</evidence>
<dbReference type="Proteomes" id="UP001151516">
    <property type="component" value="Unassembled WGS sequence"/>
</dbReference>
<gene>
    <name evidence="1" type="ORF">IWW39_005258</name>
</gene>
<reference evidence="1" key="1">
    <citation type="submission" date="2022-07" db="EMBL/GenBank/DDBJ databases">
        <title>Phylogenomic reconstructions and comparative analyses of Kickxellomycotina fungi.</title>
        <authorList>
            <person name="Reynolds N.K."/>
            <person name="Stajich J.E."/>
            <person name="Barry K."/>
            <person name="Grigoriev I.V."/>
            <person name="Crous P."/>
            <person name="Smith M.E."/>
        </authorList>
    </citation>
    <scope>NUCLEOTIDE SEQUENCE</scope>
    <source>
        <strain evidence="1">CBS 109367</strain>
    </source>
</reference>
<accession>A0A9W8GHZ0</accession>
<sequence>MDYFEALKTSDTKNPSFYAHSPVPVPKDISNIGSVISYIKATCDDLYFTSDSDEPVEVYQLSAVGLSALEADSDKLSLPNAKDFAIFVAGDTTTKEEGFMTEKLPVSHFFSKLCGQQVSERQKRLAMSLESAFAKLTSVPGTESAYYRIGFLPNVEVYVVMLIDGQIVGIKTLSVET</sequence>
<proteinExistence type="predicted"/>
<dbReference type="EMBL" id="JANBTX010000253">
    <property type="protein sequence ID" value="KAJ2683858.1"/>
    <property type="molecule type" value="Genomic_DNA"/>
</dbReference>